<dbReference type="Gene3D" id="3.90.1640.30">
    <property type="match status" value="1"/>
</dbReference>
<accession>A0A9D1N4J7</accession>
<evidence type="ECO:0000259" key="6">
    <source>
        <dbReference type="Pfam" id="PF01368"/>
    </source>
</evidence>
<dbReference type="Pfam" id="PF01368">
    <property type="entry name" value="DHH"/>
    <property type="match status" value="1"/>
</dbReference>
<dbReference type="GO" id="GO:0003676">
    <property type="term" value="F:nucleic acid binding"/>
    <property type="evidence" value="ECO:0007669"/>
    <property type="project" value="InterPro"/>
</dbReference>
<dbReference type="InterPro" id="IPR004610">
    <property type="entry name" value="RecJ"/>
</dbReference>
<reference evidence="9" key="1">
    <citation type="submission" date="2020-10" db="EMBL/GenBank/DDBJ databases">
        <authorList>
            <person name="Gilroy R."/>
        </authorList>
    </citation>
    <scope>NUCLEOTIDE SEQUENCE</scope>
    <source>
        <strain evidence="9">ChiGjej2B2-16831</strain>
    </source>
</reference>
<organism evidence="9 10">
    <name type="scientific">Candidatus Aphodomorpha intestinavium</name>
    <dbReference type="NCBI Taxonomy" id="2840672"/>
    <lineage>
        <taxon>Bacteria</taxon>
        <taxon>Bacillati</taxon>
        <taxon>Bacillota</taxon>
        <taxon>Clostridia</taxon>
        <taxon>Eubacteriales</taxon>
        <taxon>Candidatus Aphodomorpha</taxon>
    </lineage>
</organism>
<dbReference type="GO" id="GO:0008409">
    <property type="term" value="F:5'-3' exonuclease activity"/>
    <property type="evidence" value="ECO:0007669"/>
    <property type="project" value="InterPro"/>
</dbReference>
<evidence type="ECO:0000259" key="7">
    <source>
        <dbReference type="Pfam" id="PF02272"/>
    </source>
</evidence>
<dbReference type="NCBIfam" id="TIGR00644">
    <property type="entry name" value="recJ"/>
    <property type="match status" value="1"/>
</dbReference>
<keyword evidence="4" id="KW-0378">Hydrolase</keyword>
<dbReference type="Pfam" id="PF17768">
    <property type="entry name" value="RecJ_OB"/>
    <property type="match status" value="1"/>
</dbReference>
<proteinExistence type="inferred from homology"/>
<dbReference type="EMBL" id="DVNZ01000231">
    <property type="protein sequence ID" value="HIU94950.1"/>
    <property type="molecule type" value="Genomic_DNA"/>
</dbReference>
<evidence type="ECO:0000313" key="10">
    <source>
        <dbReference type="Proteomes" id="UP000824128"/>
    </source>
</evidence>
<evidence type="ECO:0000256" key="5">
    <source>
        <dbReference type="ARBA" id="ARBA00022839"/>
    </source>
</evidence>
<dbReference type="InterPro" id="IPR001667">
    <property type="entry name" value="DDH_dom"/>
</dbReference>
<dbReference type="Pfam" id="PF02272">
    <property type="entry name" value="DHHA1"/>
    <property type="match status" value="1"/>
</dbReference>
<reference evidence="9" key="2">
    <citation type="journal article" date="2021" name="PeerJ">
        <title>Extensive microbial diversity within the chicken gut microbiome revealed by metagenomics and culture.</title>
        <authorList>
            <person name="Gilroy R."/>
            <person name="Ravi A."/>
            <person name="Getino M."/>
            <person name="Pursley I."/>
            <person name="Horton D.L."/>
            <person name="Alikhan N.F."/>
            <person name="Baker D."/>
            <person name="Gharbi K."/>
            <person name="Hall N."/>
            <person name="Watson M."/>
            <person name="Adriaenssens E.M."/>
            <person name="Foster-Nyarko E."/>
            <person name="Jarju S."/>
            <person name="Secka A."/>
            <person name="Antonio M."/>
            <person name="Oren A."/>
            <person name="Chaudhuri R.R."/>
            <person name="La Ragione R."/>
            <person name="Hildebrand F."/>
            <person name="Pallen M.J."/>
        </authorList>
    </citation>
    <scope>NUCLEOTIDE SEQUENCE</scope>
    <source>
        <strain evidence="9">ChiGjej2B2-16831</strain>
    </source>
</reference>
<evidence type="ECO:0000256" key="4">
    <source>
        <dbReference type="ARBA" id="ARBA00022801"/>
    </source>
</evidence>
<feature type="domain" description="DHHA1" evidence="7">
    <location>
        <begin position="345"/>
        <end position="437"/>
    </location>
</feature>
<feature type="domain" description="RecJ OB" evidence="8">
    <location>
        <begin position="454"/>
        <end position="555"/>
    </location>
</feature>
<dbReference type="GO" id="GO:0006310">
    <property type="term" value="P:DNA recombination"/>
    <property type="evidence" value="ECO:0007669"/>
    <property type="project" value="InterPro"/>
</dbReference>
<evidence type="ECO:0000313" key="9">
    <source>
        <dbReference type="EMBL" id="HIU94950.1"/>
    </source>
</evidence>
<feature type="domain" description="DDH" evidence="6">
    <location>
        <begin position="82"/>
        <end position="210"/>
    </location>
</feature>
<dbReference type="SUPFAM" id="SSF64182">
    <property type="entry name" value="DHH phosphoesterases"/>
    <property type="match status" value="1"/>
</dbReference>
<dbReference type="InterPro" id="IPR003156">
    <property type="entry name" value="DHHA1_dom"/>
</dbReference>
<keyword evidence="5 9" id="KW-0269">Exonuclease</keyword>
<comment type="caution">
    <text evidence="9">The sequence shown here is derived from an EMBL/GenBank/DDBJ whole genome shotgun (WGS) entry which is preliminary data.</text>
</comment>
<protein>
    <recommendedName>
        <fullName evidence="2">Single-stranded-DNA-specific exonuclease RecJ</fullName>
    </recommendedName>
</protein>
<keyword evidence="3" id="KW-0540">Nuclease</keyword>
<gene>
    <name evidence="9" type="primary">recJ</name>
    <name evidence="9" type="ORF">IAD24_07335</name>
</gene>
<sequence>MRPLCACTHPDGYDAAQLARIAAAHGVPPLLARALVRRGLTDDAAIDAFLHPTPDGLPDPLALPDMAAAVARLRAAIGSGERICVYGDYDADGVCATAILIDCLRAAGADAIYYLPSRHGEGYGLHEAALRDIAGKGVRLVVTVDTGINALEQARACRALGMDLIVTDHHLPGAALPDACAVVAQARPGLPAPEAGLCGAGVAFQLSRALDPEGPYQKRLALAAVATVADVVPLRGSNRAIVALGLRELDRVAGLRALLDCAGQGDRPVSGETAAFLLAPRLNAAGRMGGADRAVELLLAGTEAEAAPLAAWLDGQNAARRAQEQRILDDIAARCPEGAFADRRAIVLCGEDWHLGVIGIVAARLVERYHRPALLFGLHNGLITGSCRSIPGIDLHACLSAFSGRFERFGGHALAAGVTMRPEAFDAFAADFDAYLREHFDAETFEPVAWYEEDVSLSELTVDAVDALQALGPFGEGNPEPVFRLTRAEASGVRQIGREGAHLSLTVEQGGGALRAVGFGFGARAAEFGGARRWTLLCTPQRSDFRGQSRVELRLSAAFPADAAKVFRAFLAKALYNTDVDCDKLCEVFAVTHGFSPFAALSLAPDALRRRYVRLRGLTEGGAAADSLLALDAADDLFACCVFLELGFFAPDAARALVAPVQRPAQRTLEESALYRSAVRAQQKQ</sequence>
<dbReference type="InterPro" id="IPR051673">
    <property type="entry name" value="SSDNA_exonuclease_RecJ"/>
</dbReference>
<dbReference type="InterPro" id="IPR041122">
    <property type="entry name" value="RecJ_OB"/>
</dbReference>
<comment type="similarity">
    <text evidence="1">Belongs to the RecJ family.</text>
</comment>
<dbReference type="PANTHER" id="PTHR30255:SF2">
    <property type="entry name" value="SINGLE-STRANDED-DNA-SPECIFIC EXONUCLEASE RECJ"/>
    <property type="match status" value="1"/>
</dbReference>
<evidence type="ECO:0000256" key="1">
    <source>
        <dbReference type="ARBA" id="ARBA00005915"/>
    </source>
</evidence>
<dbReference type="GO" id="GO:0006281">
    <property type="term" value="P:DNA repair"/>
    <property type="evidence" value="ECO:0007669"/>
    <property type="project" value="InterPro"/>
</dbReference>
<dbReference type="InterPro" id="IPR038763">
    <property type="entry name" value="DHH_sf"/>
</dbReference>
<evidence type="ECO:0000259" key="8">
    <source>
        <dbReference type="Pfam" id="PF17768"/>
    </source>
</evidence>
<dbReference type="PANTHER" id="PTHR30255">
    <property type="entry name" value="SINGLE-STRANDED-DNA-SPECIFIC EXONUCLEASE RECJ"/>
    <property type="match status" value="1"/>
</dbReference>
<dbReference type="Proteomes" id="UP000824128">
    <property type="component" value="Unassembled WGS sequence"/>
</dbReference>
<evidence type="ECO:0000256" key="3">
    <source>
        <dbReference type="ARBA" id="ARBA00022722"/>
    </source>
</evidence>
<dbReference type="Gene3D" id="3.10.310.30">
    <property type="match status" value="1"/>
</dbReference>
<name>A0A9D1N4J7_9FIRM</name>
<dbReference type="AlphaFoldDB" id="A0A9D1N4J7"/>
<evidence type="ECO:0000256" key="2">
    <source>
        <dbReference type="ARBA" id="ARBA00019841"/>
    </source>
</evidence>